<dbReference type="CDD" id="cd02440">
    <property type="entry name" value="AdoMet_MTases"/>
    <property type="match status" value="1"/>
</dbReference>
<keyword evidence="5" id="KW-0963">Cytoplasm</keyword>
<keyword evidence="6 12" id="KW-0489">Methyltransferase</keyword>
<dbReference type="NCBIfam" id="TIGR04364">
    <property type="entry name" value="methyltran_FxLD"/>
    <property type="match status" value="1"/>
</dbReference>
<evidence type="ECO:0000256" key="4">
    <source>
        <dbReference type="ARBA" id="ARBA00013346"/>
    </source>
</evidence>
<reference evidence="12 13" key="1">
    <citation type="submission" date="2019-03" db="EMBL/GenBank/DDBJ databases">
        <title>Draft genome sequences of novel Actinobacteria.</title>
        <authorList>
            <person name="Sahin N."/>
            <person name="Ay H."/>
            <person name="Saygin H."/>
        </authorList>
    </citation>
    <scope>NUCLEOTIDE SEQUENCE [LARGE SCALE GENOMIC DNA]</scope>
    <source>
        <strain evidence="12 13">H3C3</strain>
    </source>
</reference>
<keyword evidence="8" id="KW-0949">S-adenosyl-L-methionine</keyword>
<dbReference type="Proteomes" id="UP000294513">
    <property type="component" value="Unassembled WGS sequence"/>
</dbReference>
<evidence type="ECO:0000256" key="6">
    <source>
        <dbReference type="ARBA" id="ARBA00022603"/>
    </source>
</evidence>
<comment type="subcellular location">
    <subcellularLocation>
        <location evidence="1">Cytoplasm</location>
    </subcellularLocation>
</comment>
<dbReference type="EMBL" id="SMKU01000169">
    <property type="protein sequence ID" value="TDD79660.1"/>
    <property type="molecule type" value="Genomic_DNA"/>
</dbReference>
<dbReference type="SUPFAM" id="SSF53335">
    <property type="entry name" value="S-adenosyl-L-methionine-dependent methyltransferases"/>
    <property type="match status" value="1"/>
</dbReference>
<keyword evidence="7 12" id="KW-0808">Transferase</keyword>
<dbReference type="Pfam" id="PF01135">
    <property type="entry name" value="PCMT"/>
    <property type="match status" value="1"/>
</dbReference>
<proteinExistence type="inferred from homology"/>
<gene>
    <name evidence="12" type="primary">fxlM</name>
    <name evidence="12" type="ORF">E1298_27290</name>
</gene>
<dbReference type="Gene3D" id="3.40.50.150">
    <property type="entry name" value="Vaccinia Virus protein VP39"/>
    <property type="match status" value="1"/>
</dbReference>
<evidence type="ECO:0000256" key="1">
    <source>
        <dbReference type="ARBA" id="ARBA00004496"/>
    </source>
</evidence>
<accession>A0A4R5B507</accession>
<dbReference type="InterPro" id="IPR000682">
    <property type="entry name" value="PCMT"/>
</dbReference>
<evidence type="ECO:0000256" key="7">
    <source>
        <dbReference type="ARBA" id="ARBA00022679"/>
    </source>
</evidence>
<evidence type="ECO:0000256" key="2">
    <source>
        <dbReference type="ARBA" id="ARBA00005369"/>
    </source>
</evidence>
<evidence type="ECO:0000313" key="12">
    <source>
        <dbReference type="EMBL" id="TDD79660.1"/>
    </source>
</evidence>
<dbReference type="OrthoDB" id="4035289at2"/>
<protein>
    <recommendedName>
        <fullName evidence="4">Protein-L-isoaspartate O-methyltransferase</fullName>
        <ecNumber evidence="3">2.1.1.77</ecNumber>
    </recommendedName>
    <alternativeName>
        <fullName evidence="11">L-isoaspartyl protein carboxyl methyltransferase</fullName>
    </alternativeName>
    <alternativeName>
        <fullName evidence="9">Protein L-isoaspartyl methyltransferase</fullName>
    </alternativeName>
    <alternativeName>
        <fullName evidence="10">Protein-beta-aspartate methyltransferase</fullName>
    </alternativeName>
</protein>
<organism evidence="12 13">
    <name type="scientific">Actinomadura rubrisoli</name>
    <dbReference type="NCBI Taxonomy" id="2530368"/>
    <lineage>
        <taxon>Bacteria</taxon>
        <taxon>Bacillati</taxon>
        <taxon>Actinomycetota</taxon>
        <taxon>Actinomycetes</taxon>
        <taxon>Streptosporangiales</taxon>
        <taxon>Thermomonosporaceae</taxon>
        <taxon>Actinomadura</taxon>
    </lineage>
</organism>
<dbReference type="GO" id="GO:0005737">
    <property type="term" value="C:cytoplasm"/>
    <property type="evidence" value="ECO:0007669"/>
    <property type="project" value="UniProtKB-SubCell"/>
</dbReference>
<evidence type="ECO:0000256" key="10">
    <source>
        <dbReference type="ARBA" id="ARBA00031323"/>
    </source>
</evidence>
<evidence type="ECO:0000256" key="9">
    <source>
        <dbReference type="ARBA" id="ARBA00030757"/>
    </source>
</evidence>
<dbReference type="PANTHER" id="PTHR11579:SF0">
    <property type="entry name" value="PROTEIN-L-ISOASPARTATE(D-ASPARTATE) O-METHYLTRANSFERASE"/>
    <property type="match status" value="1"/>
</dbReference>
<evidence type="ECO:0000313" key="13">
    <source>
        <dbReference type="Proteomes" id="UP000294513"/>
    </source>
</evidence>
<evidence type="ECO:0000256" key="3">
    <source>
        <dbReference type="ARBA" id="ARBA00011890"/>
    </source>
</evidence>
<dbReference type="GO" id="GO:0032259">
    <property type="term" value="P:methylation"/>
    <property type="evidence" value="ECO:0007669"/>
    <property type="project" value="UniProtKB-KW"/>
</dbReference>
<evidence type="ECO:0000256" key="11">
    <source>
        <dbReference type="ARBA" id="ARBA00031350"/>
    </source>
</evidence>
<dbReference type="RefSeq" id="WP_131898175.1">
    <property type="nucleotide sequence ID" value="NZ_SMKU01000169.1"/>
</dbReference>
<sequence>MNTAPDAPPEFLRADMVDQIVKARPRSARVEKVMHTVPRHRFLPETLLKDAYAPNKAVITKRAADGTALSCSSVPTLVATMLDQLNVEPGDRILEIGAGTGINAAYLAELTGRSGHVTTVDIDPQVTAQARQALDANGYGHIQVITRDGALGAAEHAPFDRIIVTVGAWDIPPAWWDQLRPGGRLVVPLRWRGQTRSIALTHGDQQLRSDSVELCGFVPMIGQPGEHSATIDAGQRVTLYWDTDQPINPSDLQGVLNHPKTATWSSVTVGPNEPFDGVWLRLTATEPGTCRIAASTEAVETGLCMPAIAIRSPAIAENASLAYFAQRRLDDEDTGRRWELGAIGHGPKGPELAERLADQIRAWSHNRTCHPLITIAPPSARPGLPRDEGAIEKPGAHLKIEY</sequence>
<dbReference type="InterPro" id="IPR027573">
    <property type="entry name" value="Methyltran_FxLD"/>
</dbReference>
<evidence type="ECO:0000256" key="5">
    <source>
        <dbReference type="ARBA" id="ARBA00022490"/>
    </source>
</evidence>
<dbReference type="GO" id="GO:0004719">
    <property type="term" value="F:protein-L-isoaspartate (D-aspartate) O-methyltransferase activity"/>
    <property type="evidence" value="ECO:0007669"/>
    <property type="project" value="UniProtKB-EC"/>
</dbReference>
<dbReference type="EC" id="2.1.1.77" evidence="3"/>
<dbReference type="AlphaFoldDB" id="A0A4R5B507"/>
<evidence type="ECO:0000256" key="8">
    <source>
        <dbReference type="ARBA" id="ARBA00022691"/>
    </source>
</evidence>
<dbReference type="PANTHER" id="PTHR11579">
    <property type="entry name" value="PROTEIN-L-ISOASPARTATE O-METHYLTRANSFERASE"/>
    <property type="match status" value="1"/>
</dbReference>
<comment type="similarity">
    <text evidence="2">Belongs to the methyltransferase superfamily. L-isoaspartyl/D-aspartyl protein methyltransferase family.</text>
</comment>
<keyword evidence="13" id="KW-1185">Reference proteome</keyword>
<name>A0A4R5B507_9ACTN</name>
<comment type="caution">
    <text evidence="12">The sequence shown here is derived from an EMBL/GenBank/DDBJ whole genome shotgun (WGS) entry which is preliminary data.</text>
</comment>
<dbReference type="InterPro" id="IPR029063">
    <property type="entry name" value="SAM-dependent_MTases_sf"/>
</dbReference>